<feature type="non-terminal residue" evidence="4">
    <location>
        <position position="1"/>
    </location>
</feature>
<keyword evidence="2" id="KW-0418">Kinase</keyword>
<dbReference type="InterPro" id="IPR011611">
    <property type="entry name" value="PfkB_dom"/>
</dbReference>
<dbReference type="InterPro" id="IPR002173">
    <property type="entry name" value="Carboh/pur_kinase_PfkB_CS"/>
</dbReference>
<organism evidence="4">
    <name type="scientific">marine sediment metagenome</name>
    <dbReference type="NCBI Taxonomy" id="412755"/>
    <lineage>
        <taxon>unclassified sequences</taxon>
        <taxon>metagenomes</taxon>
        <taxon>ecological metagenomes</taxon>
    </lineage>
</organism>
<evidence type="ECO:0000256" key="1">
    <source>
        <dbReference type="ARBA" id="ARBA00022679"/>
    </source>
</evidence>
<dbReference type="EMBL" id="BARS01049161">
    <property type="protein sequence ID" value="GAG30046.1"/>
    <property type="molecule type" value="Genomic_DNA"/>
</dbReference>
<name>X0XZB7_9ZZZZ</name>
<dbReference type="AlphaFoldDB" id="X0XZB7"/>
<evidence type="ECO:0000313" key="4">
    <source>
        <dbReference type="EMBL" id="GAG30046.1"/>
    </source>
</evidence>
<dbReference type="Gene3D" id="3.40.1190.20">
    <property type="match status" value="1"/>
</dbReference>
<feature type="domain" description="Carbohydrate kinase PfkB" evidence="3">
    <location>
        <begin position="10"/>
        <end position="178"/>
    </location>
</feature>
<keyword evidence="1" id="KW-0808">Transferase</keyword>
<sequence length="192" mass="19926">EVTTEDVNAAEGLLRQARYLVMQCEIPLASVRAAISRAVELGLPVILNAAPACPLNPGFLEGVYCLVVNELEAESLTGIKVTDLVTARGAAEHLLAWPSPVVIITLGADGALLATSSQVVHAPARRVKVVDTTAAGDAFIGGLTVALLRGFELVEAVRYATCAGTLATTVLGAQTSLPSGAEVEAFYRDELS</sequence>
<evidence type="ECO:0000259" key="3">
    <source>
        <dbReference type="Pfam" id="PF00294"/>
    </source>
</evidence>
<dbReference type="SUPFAM" id="SSF53613">
    <property type="entry name" value="Ribokinase-like"/>
    <property type="match status" value="1"/>
</dbReference>
<dbReference type="Pfam" id="PF00294">
    <property type="entry name" value="PfkB"/>
    <property type="match status" value="1"/>
</dbReference>
<accession>X0XZB7</accession>
<gene>
    <name evidence="4" type="ORF">S01H1_73562</name>
</gene>
<evidence type="ECO:0000256" key="2">
    <source>
        <dbReference type="ARBA" id="ARBA00022777"/>
    </source>
</evidence>
<dbReference type="PANTHER" id="PTHR10584:SF166">
    <property type="entry name" value="RIBOKINASE"/>
    <property type="match status" value="1"/>
</dbReference>
<dbReference type="GO" id="GO:0016301">
    <property type="term" value="F:kinase activity"/>
    <property type="evidence" value="ECO:0007669"/>
    <property type="project" value="UniProtKB-KW"/>
</dbReference>
<comment type="caution">
    <text evidence="4">The sequence shown here is derived from an EMBL/GenBank/DDBJ whole genome shotgun (WGS) entry which is preliminary data.</text>
</comment>
<dbReference type="PROSITE" id="PS00584">
    <property type="entry name" value="PFKB_KINASES_2"/>
    <property type="match status" value="1"/>
</dbReference>
<dbReference type="PANTHER" id="PTHR10584">
    <property type="entry name" value="SUGAR KINASE"/>
    <property type="match status" value="1"/>
</dbReference>
<dbReference type="InterPro" id="IPR029056">
    <property type="entry name" value="Ribokinase-like"/>
</dbReference>
<protein>
    <recommendedName>
        <fullName evidence="3">Carbohydrate kinase PfkB domain-containing protein</fullName>
    </recommendedName>
</protein>
<reference evidence="4" key="1">
    <citation type="journal article" date="2014" name="Front. Microbiol.">
        <title>High frequency of phylogenetically diverse reductive dehalogenase-homologous genes in deep subseafloor sedimentary metagenomes.</title>
        <authorList>
            <person name="Kawai M."/>
            <person name="Futagami T."/>
            <person name="Toyoda A."/>
            <person name="Takaki Y."/>
            <person name="Nishi S."/>
            <person name="Hori S."/>
            <person name="Arai W."/>
            <person name="Tsubouchi T."/>
            <person name="Morono Y."/>
            <person name="Uchiyama I."/>
            <person name="Ito T."/>
            <person name="Fujiyama A."/>
            <person name="Inagaki F."/>
            <person name="Takami H."/>
        </authorList>
    </citation>
    <scope>NUCLEOTIDE SEQUENCE</scope>
    <source>
        <strain evidence="4">Expedition CK06-06</strain>
    </source>
</reference>
<dbReference type="GO" id="GO:0005829">
    <property type="term" value="C:cytosol"/>
    <property type="evidence" value="ECO:0007669"/>
    <property type="project" value="TreeGrafter"/>
</dbReference>
<proteinExistence type="predicted"/>